<reference evidence="1" key="1">
    <citation type="submission" date="2021-02" db="EMBL/GenBank/DDBJ databases">
        <authorList>
            <person name="Nowell W R."/>
        </authorList>
    </citation>
    <scope>NUCLEOTIDE SEQUENCE</scope>
</reference>
<dbReference type="AlphaFoldDB" id="A0A814E0Q5"/>
<comment type="caution">
    <text evidence="1">The sequence shown here is derived from an EMBL/GenBank/DDBJ whole genome shotgun (WGS) entry which is preliminary data.</text>
</comment>
<dbReference type="EMBL" id="CAJNOL010000249">
    <property type="protein sequence ID" value="CAF0961560.1"/>
    <property type="molecule type" value="Genomic_DNA"/>
</dbReference>
<accession>A0A814E0Q5</accession>
<evidence type="ECO:0000313" key="2">
    <source>
        <dbReference type="Proteomes" id="UP000663870"/>
    </source>
</evidence>
<dbReference type="Proteomes" id="UP000663870">
    <property type="component" value="Unassembled WGS sequence"/>
</dbReference>
<proteinExistence type="predicted"/>
<protein>
    <submittedName>
        <fullName evidence="1">Uncharacterized protein</fullName>
    </submittedName>
</protein>
<name>A0A814E0Q5_9BILA</name>
<sequence>MSFVSKNKENNKHDWSSDALLELSDIGNKQLRTLESMNFSHIHIKCQQELESWHSAAVAHLGQIYSQRLADLAQKMIDQLKIRIMPRISKALDDPTPDPTPDPEKVDKMQNLLCHIKSEYNDYGILVDIWWMPSLSVFVILTIHSVYLYDSIKPSPNLPIKVDAIQPADRSYVLASISPFERDIYVNYHKGVHIDQYHVSSTSQWTLEKRYSKSGCCETKDIGIRDVRCDSQYICLLIM</sequence>
<organism evidence="1 2">
    <name type="scientific">Rotaria sordida</name>
    <dbReference type="NCBI Taxonomy" id="392033"/>
    <lineage>
        <taxon>Eukaryota</taxon>
        <taxon>Metazoa</taxon>
        <taxon>Spiralia</taxon>
        <taxon>Gnathifera</taxon>
        <taxon>Rotifera</taxon>
        <taxon>Eurotatoria</taxon>
        <taxon>Bdelloidea</taxon>
        <taxon>Philodinida</taxon>
        <taxon>Philodinidae</taxon>
        <taxon>Rotaria</taxon>
    </lineage>
</organism>
<evidence type="ECO:0000313" key="1">
    <source>
        <dbReference type="EMBL" id="CAF0961560.1"/>
    </source>
</evidence>
<gene>
    <name evidence="1" type="ORF">JXQ802_LOCUS12212</name>
</gene>
<keyword evidence="2" id="KW-1185">Reference proteome</keyword>